<dbReference type="GO" id="GO:0006631">
    <property type="term" value="P:fatty acid metabolic process"/>
    <property type="evidence" value="ECO:0007669"/>
    <property type="project" value="UniProtKB-ARBA"/>
</dbReference>
<dbReference type="GO" id="GO:0006979">
    <property type="term" value="P:response to oxidative stress"/>
    <property type="evidence" value="ECO:0007669"/>
    <property type="project" value="InterPro"/>
</dbReference>
<reference evidence="5 6" key="1">
    <citation type="submission" date="2018-06" db="EMBL/GenBank/DDBJ databases">
        <authorList>
            <consortium name="Pathogen Informatics"/>
            <person name="Doyle S."/>
        </authorList>
    </citation>
    <scope>NUCLEOTIDE SEQUENCE [LARGE SCALE GENOMIC DNA]</scope>
    <source>
        <strain evidence="5 6">NCTC13296</strain>
    </source>
</reference>
<dbReference type="GO" id="GO:0016702">
    <property type="term" value="F:oxidoreductase activity, acting on single donors with incorporation of molecular oxygen, incorporation of two atoms of oxygen"/>
    <property type="evidence" value="ECO:0007669"/>
    <property type="project" value="TreeGrafter"/>
</dbReference>
<dbReference type="AlphaFoldDB" id="A0A379LV95"/>
<dbReference type="OrthoDB" id="9765610at2"/>
<dbReference type="PANTHER" id="PTHR11903">
    <property type="entry name" value="PROSTAGLANDIN G/H SYNTHASE"/>
    <property type="match status" value="1"/>
</dbReference>
<evidence type="ECO:0000313" key="6">
    <source>
        <dbReference type="Proteomes" id="UP000254569"/>
    </source>
</evidence>
<evidence type="ECO:0000256" key="2">
    <source>
        <dbReference type="ARBA" id="ARBA00022964"/>
    </source>
</evidence>
<keyword evidence="1" id="KW-0479">Metal-binding</keyword>
<dbReference type="PRINTS" id="PR00457">
    <property type="entry name" value="ANPEROXIDASE"/>
</dbReference>
<evidence type="ECO:0000256" key="4">
    <source>
        <dbReference type="ARBA" id="ARBA00023004"/>
    </source>
</evidence>
<dbReference type="SUPFAM" id="SSF48113">
    <property type="entry name" value="Heme-dependent peroxidases"/>
    <property type="match status" value="1"/>
</dbReference>
<dbReference type="PROSITE" id="PS50292">
    <property type="entry name" value="PEROXIDASE_3"/>
    <property type="match status" value="1"/>
</dbReference>
<dbReference type="InterPro" id="IPR037120">
    <property type="entry name" value="Haem_peroxidase_sf_animal"/>
</dbReference>
<dbReference type="Pfam" id="PF03098">
    <property type="entry name" value="An_peroxidase"/>
    <property type="match status" value="1"/>
</dbReference>
<dbReference type="InterPro" id="IPR019791">
    <property type="entry name" value="Haem_peroxidase_animal"/>
</dbReference>
<dbReference type="EMBL" id="UGVI01000001">
    <property type="protein sequence ID" value="SUE13288.1"/>
    <property type="molecule type" value="Genomic_DNA"/>
</dbReference>
<keyword evidence="6" id="KW-1185">Reference proteome</keyword>
<sequence>MKLSPLLSGRLPWIGAELVGRIPVARRQASRLAIEKYANAVPPRPRPLTLAADYTTWTSLTDRTYSGRHLPPSTTPPEELPAVGDVVALFRRTREIPSTDTSVWFAFFAQWFTDSFLRTNSKDPRKNDSNHEIDLCQIYGVNQAKTTMLRAGYGGRLDSQVIDKKEYPPFLFAARTPGEELRFVPKFEGLHDREYLLDTVLRLCPDERKKSVFAVGLEHGNSTIGNTVLNVLFLREHNRIAGILEGAYPEWDDDRLFETTRNIMIVILLKIVIEEYIKHIGPFDFPIEFVPFMADNAPWNRTNWCAIEFNLLYRWHSLIPDTVVFDSQRVSTRILVDNNPLVLDRGIESIIDQCSRQKASRIGLGNTPAFLIDRHPMCPDRESVEERTVGLMRQARLRSFNDYREAFGLGRLTSFTELTGDVEVQQKLARLYGDVDAVEWYVGIFAEDYPRHRMMGELLTTMVAHDAFTQAFTNPLLARHVYHEDTFSKIGMGIIEQTHCLQQIVERNSRTCDKAYASFRIE</sequence>
<accession>A0A379LV95</accession>
<dbReference type="Proteomes" id="UP000254569">
    <property type="component" value="Unassembled WGS sequence"/>
</dbReference>
<dbReference type="InterPro" id="IPR010255">
    <property type="entry name" value="Haem_peroxidase_sf"/>
</dbReference>
<protein>
    <submittedName>
        <fullName evidence="5">Animal haem peroxidase</fullName>
    </submittedName>
</protein>
<evidence type="ECO:0000256" key="1">
    <source>
        <dbReference type="ARBA" id="ARBA00022723"/>
    </source>
</evidence>
<dbReference type="PANTHER" id="PTHR11903:SF39">
    <property type="entry name" value="PROSTAGLANDIN G_H SYNTHASE 2-LIKE"/>
    <property type="match status" value="1"/>
</dbReference>
<keyword evidence="5" id="KW-0575">Peroxidase</keyword>
<evidence type="ECO:0000256" key="3">
    <source>
        <dbReference type="ARBA" id="ARBA00023002"/>
    </source>
</evidence>
<dbReference type="GO" id="GO:0020037">
    <property type="term" value="F:heme binding"/>
    <property type="evidence" value="ECO:0007669"/>
    <property type="project" value="InterPro"/>
</dbReference>
<dbReference type="Gene3D" id="1.10.640.10">
    <property type="entry name" value="Haem peroxidase domain superfamily, animal type"/>
    <property type="match status" value="1"/>
</dbReference>
<evidence type="ECO:0000313" key="5">
    <source>
        <dbReference type="EMBL" id="SUE13288.1"/>
    </source>
</evidence>
<dbReference type="GO" id="GO:0005737">
    <property type="term" value="C:cytoplasm"/>
    <property type="evidence" value="ECO:0007669"/>
    <property type="project" value="TreeGrafter"/>
</dbReference>
<keyword evidence="4" id="KW-0408">Iron</keyword>
<dbReference type="GO" id="GO:0004666">
    <property type="term" value="F:prostaglandin-endoperoxide synthase activity"/>
    <property type="evidence" value="ECO:0007669"/>
    <property type="project" value="TreeGrafter"/>
</dbReference>
<keyword evidence="3" id="KW-0560">Oxidoreductase</keyword>
<dbReference type="RefSeq" id="WP_064063209.1">
    <property type="nucleotide sequence ID" value="NZ_LPZN01000011.1"/>
</dbReference>
<name>A0A379LV95_9NOCA</name>
<proteinExistence type="predicted"/>
<organism evidence="5 6">
    <name type="scientific">Rhodococcus gordoniae</name>
    <dbReference type="NCBI Taxonomy" id="223392"/>
    <lineage>
        <taxon>Bacteria</taxon>
        <taxon>Bacillati</taxon>
        <taxon>Actinomycetota</taxon>
        <taxon>Actinomycetes</taxon>
        <taxon>Mycobacteriales</taxon>
        <taxon>Nocardiaceae</taxon>
        <taxon>Rhodococcus</taxon>
    </lineage>
</organism>
<gene>
    <name evidence="5" type="ORF">NCTC13296_00096</name>
</gene>
<keyword evidence="2" id="KW-0223">Dioxygenase</keyword>
<dbReference type="GO" id="GO:0046872">
    <property type="term" value="F:metal ion binding"/>
    <property type="evidence" value="ECO:0007669"/>
    <property type="project" value="UniProtKB-KW"/>
</dbReference>
<dbReference type="InterPro" id="IPR050783">
    <property type="entry name" value="Oxylipin_biosynth_metab"/>
</dbReference>
<dbReference type="GO" id="GO:0004601">
    <property type="term" value="F:peroxidase activity"/>
    <property type="evidence" value="ECO:0007669"/>
    <property type="project" value="UniProtKB-KW"/>
</dbReference>